<dbReference type="Proteomes" id="UP000011960">
    <property type="component" value="Unassembled WGS sequence"/>
</dbReference>
<evidence type="ECO:0000313" key="6">
    <source>
        <dbReference type="Proteomes" id="UP000011960"/>
    </source>
</evidence>
<gene>
    <name evidence="5" type="ORF">MSNKSG1_15032</name>
</gene>
<dbReference type="Gene3D" id="1.10.10.60">
    <property type="entry name" value="Homeodomain-like"/>
    <property type="match status" value="1"/>
</dbReference>
<dbReference type="InterPro" id="IPR009057">
    <property type="entry name" value="Homeodomain-like_sf"/>
</dbReference>
<protein>
    <submittedName>
        <fullName evidence="5">AraC family transcriptional regulator</fullName>
    </submittedName>
</protein>
<dbReference type="PANTHER" id="PTHR47894:SF1">
    <property type="entry name" value="HTH-TYPE TRANSCRIPTIONAL REGULATOR VQSM"/>
    <property type="match status" value="1"/>
</dbReference>
<dbReference type="EMBL" id="APAT01000022">
    <property type="protein sequence ID" value="EMP54634.1"/>
    <property type="molecule type" value="Genomic_DNA"/>
</dbReference>
<feature type="domain" description="HTH araC/xylS-type" evidence="4">
    <location>
        <begin position="223"/>
        <end position="321"/>
    </location>
</feature>
<keyword evidence="6" id="KW-1185">Reference proteome</keyword>
<dbReference type="RefSeq" id="WP_008940133.1">
    <property type="nucleotide sequence ID" value="NZ_APAT01000022.1"/>
</dbReference>
<dbReference type="InterPro" id="IPR018060">
    <property type="entry name" value="HTH_AraC"/>
</dbReference>
<organism evidence="5 6">
    <name type="scientific">Marinobacter santoriniensis NKSG1</name>
    <dbReference type="NCBI Taxonomy" id="1288826"/>
    <lineage>
        <taxon>Bacteria</taxon>
        <taxon>Pseudomonadati</taxon>
        <taxon>Pseudomonadota</taxon>
        <taxon>Gammaproteobacteria</taxon>
        <taxon>Pseudomonadales</taxon>
        <taxon>Marinobacteraceae</taxon>
        <taxon>Marinobacter</taxon>
    </lineage>
</organism>
<dbReference type="Pfam" id="PF12625">
    <property type="entry name" value="Arabinose_bd"/>
    <property type="match status" value="1"/>
</dbReference>
<evidence type="ECO:0000256" key="3">
    <source>
        <dbReference type="ARBA" id="ARBA00023163"/>
    </source>
</evidence>
<dbReference type="eggNOG" id="COG2207">
    <property type="taxonomic scope" value="Bacteria"/>
</dbReference>
<dbReference type="AlphaFoldDB" id="M7CN79"/>
<accession>M7CN79</accession>
<dbReference type="PRINTS" id="PR00032">
    <property type="entry name" value="HTHARAC"/>
</dbReference>
<proteinExistence type="predicted"/>
<comment type="caution">
    <text evidence="5">The sequence shown here is derived from an EMBL/GenBank/DDBJ whole genome shotgun (WGS) entry which is preliminary data.</text>
</comment>
<name>M7CN79_9GAMM</name>
<dbReference type="STRING" id="1288826.MSNKSG1_15032"/>
<reference evidence="5 6" key="1">
    <citation type="journal article" date="2013" name="Genome Announc.">
        <title>Genome Sequence of Hydrothermal Arsenic-Respiring Bacterium Marinobacter santoriniensis NKSG1T.</title>
        <authorList>
            <person name="Handley K.M."/>
            <person name="Upton M."/>
            <person name="Beatson S.A."/>
            <person name="Hery M."/>
            <person name="Lloyd J.R."/>
        </authorList>
    </citation>
    <scope>NUCLEOTIDE SEQUENCE [LARGE SCALE GENOMIC DNA]</scope>
    <source>
        <strain evidence="5 6">NKSG1</strain>
    </source>
</reference>
<evidence type="ECO:0000256" key="1">
    <source>
        <dbReference type="ARBA" id="ARBA00023015"/>
    </source>
</evidence>
<dbReference type="PROSITE" id="PS01124">
    <property type="entry name" value="HTH_ARAC_FAMILY_2"/>
    <property type="match status" value="1"/>
</dbReference>
<dbReference type="SUPFAM" id="SSF46689">
    <property type="entry name" value="Homeodomain-like"/>
    <property type="match status" value="1"/>
</dbReference>
<keyword evidence="3" id="KW-0804">Transcription</keyword>
<dbReference type="GO" id="GO:0000976">
    <property type="term" value="F:transcription cis-regulatory region binding"/>
    <property type="evidence" value="ECO:0007669"/>
    <property type="project" value="TreeGrafter"/>
</dbReference>
<dbReference type="GO" id="GO:0005829">
    <property type="term" value="C:cytosol"/>
    <property type="evidence" value="ECO:0007669"/>
    <property type="project" value="TreeGrafter"/>
</dbReference>
<dbReference type="InterPro" id="IPR032687">
    <property type="entry name" value="AraC-type_N"/>
</dbReference>
<dbReference type="SMART" id="SM00342">
    <property type="entry name" value="HTH_ARAC"/>
    <property type="match status" value="1"/>
</dbReference>
<dbReference type="Pfam" id="PF12833">
    <property type="entry name" value="HTH_18"/>
    <property type="match status" value="1"/>
</dbReference>
<keyword evidence="1" id="KW-0805">Transcription regulation</keyword>
<dbReference type="PATRIC" id="fig|1288826.3.peg.2989"/>
<dbReference type="InterPro" id="IPR020449">
    <property type="entry name" value="Tscrpt_reg_AraC-type_HTH"/>
</dbReference>
<sequence>MIGSSPTVTHLYARAILQAAERQGIALSDAVIEQLVPGERVPLMVQDQLWDEYCRASKDPLAGLEIGLGLQVGHLDSAGMLLVSCDTLREGLETLVDYAPVVGDGSEFSLSEEGALVSFCYHPGYRVRVAERVEAVMASLVRLAGWATGGAFRPEKLLLGHEPLAEPAQYRERLGMSVVFGSDRHCLQFRRDQGALPLIQANSALRDHLRQLADETLAALGQQSLSGQVAYLVRTNPAWGKERVASELAVSGRHLNRLLADEGLSFKVLRERELHRLAVDLLQAGQTVTAVSERLGFSEEAAFARAFRRWEGITPSRFRAGFC</sequence>
<evidence type="ECO:0000256" key="2">
    <source>
        <dbReference type="ARBA" id="ARBA00023125"/>
    </source>
</evidence>
<dbReference type="GO" id="GO:0003700">
    <property type="term" value="F:DNA-binding transcription factor activity"/>
    <property type="evidence" value="ECO:0007669"/>
    <property type="project" value="InterPro"/>
</dbReference>
<keyword evidence="2" id="KW-0238">DNA-binding</keyword>
<evidence type="ECO:0000313" key="5">
    <source>
        <dbReference type="EMBL" id="EMP54634.1"/>
    </source>
</evidence>
<evidence type="ECO:0000259" key="4">
    <source>
        <dbReference type="PROSITE" id="PS01124"/>
    </source>
</evidence>
<dbReference type="PANTHER" id="PTHR47894">
    <property type="entry name" value="HTH-TYPE TRANSCRIPTIONAL REGULATOR GADX"/>
    <property type="match status" value="1"/>
</dbReference>